<accession>A0A1I6QNU8</accession>
<dbReference type="OrthoDB" id="514491at2"/>
<dbReference type="SMART" id="SM00830">
    <property type="entry name" value="CM_2"/>
    <property type="match status" value="1"/>
</dbReference>
<protein>
    <recommendedName>
        <fullName evidence="1">chorismate mutase</fullName>
        <ecNumber evidence="1">5.4.99.5</ecNumber>
    </recommendedName>
</protein>
<dbReference type="EC" id="5.4.99.5" evidence="1"/>
<dbReference type="InterPro" id="IPR036263">
    <property type="entry name" value="Chorismate_II_sf"/>
</dbReference>
<dbReference type="GO" id="GO:0009697">
    <property type="term" value="P:salicylic acid biosynthetic process"/>
    <property type="evidence" value="ECO:0007669"/>
    <property type="project" value="InterPro"/>
</dbReference>
<dbReference type="AlphaFoldDB" id="A0A1I6QNU8"/>
<dbReference type="GO" id="GO:0046417">
    <property type="term" value="P:chorismate metabolic process"/>
    <property type="evidence" value="ECO:0007669"/>
    <property type="project" value="InterPro"/>
</dbReference>
<dbReference type="InterPro" id="IPR036979">
    <property type="entry name" value="CM_dom_sf"/>
</dbReference>
<dbReference type="Proteomes" id="UP000199392">
    <property type="component" value="Unassembled WGS sequence"/>
</dbReference>
<dbReference type="Gene3D" id="1.20.59.10">
    <property type="entry name" value="Chorismate mutase"/>
    <property type="match status" value="1"/>
</dbReference>
<dbReference type="GO" id="GO:0004106">
    <property type="term" value="F:chorismate mutase activity"/>
    <property type="evidence" value="ECO:0007669"/>
    <property type="project" value="UniProtKB-EC"/>
</dbReference>
<gene>
    <name evidence="4" type="ORF">SAMN04488050_102198</name>
</gene>
<keyword evidence="4" id="KW-0456">Lyase</keyword>
<dbReference type="RefSeq" id="WP_092419389.1">
    <property type="nucleotide sequence ID" value="NZ_FNCL01000001.1"/>
</dbReference>
<dbReference type="Pfam" id="PF01817">
    <property type="entry name" value="CM_2"/>
    <property type="match status" value="1"/>
</dbReference>
<dbReference type="STRING" id="311180.SAMN04488050_102198"/>
<feature type="domain" description="Chorismate mutase" evidence="3">
    <location>
        <begin position="4"/>
        <end position="95"/>
    </location>
</feature>
<sequence>MRDPATLGDMAALRAEIDATDKALSALLAHRQSLIDRAAEIKTGAGLPARIKARVDEVIANARRNAEAEGIDPDLSETLWRELVDWSIRREETVLGQE</sequence>
<dbReference type="SUPFAM" id="SSF48600">
    <property type="entry name" value="Chorismate mutase II"/>
    <property type="match status" value="1"/>
</dbReference>
<dbReference type="EMBL" id="FOZW01000002">
    <property type="protein sequence ID" value="SFS54064.1"/>
    <property type="molecule type" value="Genomic_DNA"/>
</dbReference>
<dbReference type="InterPro" id="IPR008241">
    <property type="entry name" value="Isochorismate_pyruvate-lyase"/>
</dbReference>
<organism evidence="4 5">
    <name type="scientific">Alloyangia pacifica</name>
    <dbReference type="NCBI Taxonomy" id="311180"/>
    <lineage>
        <taxon>Bacteria</taxon>
        <taxon>Pseudomonadati</taxon>
        <taxon>Pseudomonadota</taxon>
        <taxon>Alphaproteobacteria</taxon>
        <taxon>Rhodobacterales</taxon>
        <taxon>Roseobacteraceae</taxon>
        <taxon>Alloyangia</taxon>
    </lineage>
</organism>
<evidence type="ECO:0000259" key="3">
    <source>
        <dbReference type="PROSITE" id="PS51168"/>
    </source>
</evidence>
<dbReference type="InterPro" id="IPR002701">
    <property type="entry name" value="CM_II_prokaryot"/>
</dbReference>
<keyword evidence="2" id="KW-0413">Isomerase</keyword>
<dbReference type="PANTHER" id="PTHR38041:SF1">
    <property type="entry name" value="CHORISMATE MUTASE"/>
    <property type="match status" value="1"/>
</dbReference>
<evidence type="ECO:0000313" key="5">
    <source>
        <dbReference type="Proteomes" id="UP000199392"/>
    </source>
</evidence>
<dbReference type="PROSITE" id="PS51168">
    <property type="entry name" value="CHORISMATE_MUT_2"/>
    <property type="match status" value="1"/>
</dbReference>
<name>A0A1I6QNU8_9RHOB</name>
<dbReference type="InterPro" id="IPR051331">
    <property type="entry name" value="Chorismate_mutase-related"/>
</dbReference>
<reference evidence="5" key="1">
    <citation type="submission" date="2016-10" db="EMBL/GenBank/DDBJ databases">
        <authorList>
            <person name="Varghese N."/>
            <person name="Submissions S."/>
        </authorList>
    </citation>
    <scope>NUCLEOTIDE SEQUENCE [LARGE SCALE GENOMIC DNA]</scope>
    <source>
        <strain evidence="5">DSM 26894</strain>
    </source>
</reference>
<dbReference type="NCBIfam" id="TIGR01803">
    <property type="entry name" value="CM-like"/>
    <property type="match status" value="1"/>
</dbReference>
<evidence type="ECO:0000256" key="1">
    <source>
        <dbReference type="ARBA" id="ARBA00012404"/>
    </source>
</evidence>
<keyword evidence="4" id="KW-0670">Pyruvate</keyword>
<evidence type="ECO:0000256" key="2">
    <source>
        <dbReference type="ARBA" id="ARBA00023235"/>
    </source>
</evidence>
<keyword evidence="5" id="KW-1185">Reference proteome</keyword>
<proteinExistence type="predicted"/>
<dbReference type="PANTHER" id="PTHR38041">
    <property type="entry name" value="CHORISMATE MUTASE"/>
    <property type="match status" value="1"/>
</dbReference>
<evidence type="ECO:0000313" key="4">
    <source>
        <dbReference type="EMBL" id="SFS54064.1"/>
    </source>
</evidence>
<dbReference type="GO" id="GO:0016835">
    <property type="term" value="F:carbon-oxygen lyase activity"/>
    <property type="evidence" value="ECO:0007669"/>
    <property type="project" value="InterPro"/>
</dbReference>